<feature type="region of interest" description="Disordered" evidence="2">
    <location>
        <begin position="55"/>
        <end position="113"/>
    </location>
</feature>
<reference evidence="5 6" key="1">
    <citation type="submission" date="2018-09" db="EMBL/GenBank/DDBJ databases">
        <title>Genome Sequence of Paenibacillus lautus Strain E7593-69, Azo Dye-Degrading Bacteria, Isolated from Commercial Tattoo Inks.</title>
        <authorList>
            <person name="Nho S.W."/>
            <person name="Kim S.-J."/>
            <person name="Kweon O."/>
            <person name="Cerniglia C.E."/>
        </authorList>
    </citation>
    <scope>NUCLEOTIDE SEQUENCE [LARGE SCALE GENOMIC DNA]</scope>
    <source>
        <strain evidence="5 6">E7593-69</strain>
    </source>
</reference>
<accession>A0A385THV1</accession>
<dbReference type="CDD" id="cd07381">
    <property type="entry name" value="MPP_CapA"/>
    <property type="match status" value="1"/>
</dbReference>
<feature type="transmembrane region" description="Helical" evidence="3">
    <location>
        <begin position="24"/>
        <end position="44"/>
    </location>
</feature>
<evidence type="ECO:0000256" key="2">
    <source>
        <dbReference type="SAM" id="MobiDB-lite"/>
    </source>
</evidence>
<name>A0A385THV1_PAELA</name>
<evidence type="ECO:0000259" key="4">
    <source>
        <dbReference type="SMART" id="SM00854"/>
    </source>
</evidence>
<dbReference type="Pfam" id="PF09587">
    <property type="entry name" value="PGA_cap"/>
    <property type="match status" value="1"/>
</dbReference>
<dbReference type="PANTHER" id="PTHR33393">
    <property type="entry name" value="POLYGLUTAMINE SYNTHESIS ACCESSORY PROTEIN RV0574C-RELATED"/>
    <property type="match status" value="1"/>
</dbReference>
<keyword evidence="3" id="KW-0812">Transmembrane</keyword>
<dbReference type="PANTHER" id="PTHR33393:SF13">
    <property type="entry name" value="PGA BIOSYNTHESIS PROTEIN CAPA"/>
    <property type="match status" value="1"/>
</dbReference>
<dbReference type="InterPro" id="IPR019079">
    <property type="entry name" value="Capsule_synth_CapA"/>
</dbReference>
<gene>
    <name evidence="5" type="ORF">D5F53_07075</name>
</gene>
<comment type="similarity">
    <text evidence="1">Belongs to the CapA family.</text>
</comment>
<organism evidence="5 6">
    <name type="scientific">Paenibacillus lautus</name>
    <name type="common">Bacillus lautus</name>
    <dbReference type="NCBI Taxonomy" id="1401"/>
    <lineage>
        <taxon>Bacteria</taxon>
        <taxon>Bacillati</taxon>
        <taxon>Bacillota</taxon>
        <taxon>Bacilli</taxon>
        <taxon>Bacillales</taxon>
        <taxon>Paenibacillaceae</taxon>
        <taxon>Paenibacillus</taxon>
    </lineage>
</organism>
<dbReference type="KEGG" id="plw:D5F53_07075"/>
<dbReference type="EMBL" id="CP032412">
    <property type="protein sequence ID" value="AYB43061.1"/>
    <property type="molecule type" value="Genomic_DNA"/>
</dbReference>
<dbReference type="InterPro" id="IPR029052">
    <property type="entry name" value="Metallo-depent_PP-like"/>
</dbReference>
<dbReference type="RefSeq" id="WP_119847103.1">
    <property type="nucleotide sequence ID" value="NZ_CP032412.1"/>
</dbReference>
<feature type="domain" description="Capsule synthesis protein CapA" evidence="4">
    <location>
        <begin position="123"/>
        <end position="365"/>
    </location>
</feature>
<evidence type="ECO:0000313" key="5">
    <source>
        <dbReference type="EMBL" id="AYB43061.1"/>
    </source>
</evidence>
<dbReference type="SMART" id="SM00854">
    <property type="entry name" value="PGA_cap"/>
    <property type="match status" value="1"/>
</dbReference>
<keyword evidence="6" id="KW-1185">Reference proteome</keyword>
<keyword evidence="3" id="KW-1133">Transmembrane helix</keyword>
<protein>
    <submittedName>
        <fullName evidence="5">CapA family protein</fullName>
    </submittedName>
</protein>
<evidence type="ECO:0000313" key="6">
    <source>
        <dbReference type="Proteomes" id="UP000266552"/>
    </source>
</evidence>
<dbReference type="Proteomes" id="UP000266552">
    <property type="component" value="Chromosome"/>
</dbReference>
<proteinExistence type="inferred from homology"/>
<dbReference type="AlphaFoldDB" id="A0A385THV1"/>
<keyword evidence="3" id="KW-0472">Membrane</keyword>
<sequence>MQHLSRSEKSKAEKKARKQRTGQVWLILNLCLIFMIAALLVYHFKFKEDPVPQTAYPPGMPDFGMEGEQAGSTGSGQQAEGAGTDSDPSKTTEPGEPPDSAITGPEGSAADEPADDEMAARVVMHFAGDTLFSGKVEAELKKHGYDYPYKHLGTAFLEDDLTVLNLETPVTTEGVGAANKKFVFKSSPDVLPALRDAGVEAVNLANNHILDQGQEGLLDTLKHLKAHDIRYVGAGRNEEEAFAAQYFERQGMTVALLGFSRVLPETTWYALENRPGVAGAYDHVLPKAVEAIQEARSKADLVVVIAHWGEELHKSPNVHQINLSRAFIDGGADLIIGGHPHVLQGLEQYKGKWIAYSTGNFIFTKSSNADTWKTAVFQASCSKQGDCELKLTPYRTEIGKVIPLEGKEAEALLKEVQERSVGGVKIALDGEVTAGKAAD</sequence>
<evidence type="ECO:0000256" key="1">
    <source>
        <dbReference type="ARBA" id="ARBA00005662"/>
    </source>
</evidence>
<evidence type="ECO:0000256" key="3">
    <source>
        <dbReference type="SAM" id="Phobius"/>
    </source>
</evidence>
<dbReference type="SUPFAM" id="SSF56300">
    <property type="entry name" value="Metallo-dependent phosphatases"/>
    <property type="match status" value="1"/>
</dbReference>
<dbReference type="InterPro" id="IPR052169">
    <property type="entry name" value="CW_Biosynth-Accessory"/>
</dbReference>
<dbReference type="Gene3D" id="3.60.21.10">
    <property type="match status" value="1"/>
</dbReference>